<evidence type="ECO:0000313" key="3">
    <source>
        <dbReference type="Proteomes" id="UP000249638"/>
    </source>
</evidence>
<evidence type="ECO:0000256" key="1">
    <source>
        <dbReference type="SAM" id="SignalP"/>
    </source>
</evidence>
<keyword evidence="1" id="KW-0732">Signal</keyword>
<sequence>MHRCPSLSLLARLGVALAGVICLGTARATDIDCDPSARPAVATQAQRLVCESALFSMGYQRIYADQQRLLKAGTINETDIAAFRNKRDRCDTAACLDAVFREWRTFAAQARARP</sequence>
<organism evidence="2 3">
    <name type="scientific">Cupriavidus phytorum</name>
    <dbReference type="NCBI Taxonomy" id="3024399"/>
    <lineage>
        <taxon>Bacteria</taxon>
        <taxon>Pseudomonadati</taxon>
        <taxon>Pseudomonadota</taxon>
        <taxon>Betaproteobacteria</taxon>
        <taxon>Burkholderiales</taxon>
        <taxon>Burkholderiaceae</taxon>
        <taxon>Cupriavidus</taxon>
    </lineage>
</organism>
<keyword evidence="3" id="KW-1185">Reference proteome</keyword>
<comment type="caution">
    <text evidence="2">The sequence shown here is derived from an EMBL/GenBank/DDBJ whole genome shotgun (WGS) entry which is preliminary data.</text>
</comment>
<dbReference type="Proteomes" id="UP000249638">
    <property type="component" value="Unassembled WGS sequence"/>
</dbReference>
<protein>
    <recommendedName>
        <fullName evidence="4">Lysozyme inhibitor LprI N-terminal domain-containing protein</fullName>
    </recommendedName>
</protein>
<evidence type="ECO:0008006" key="4">
    <source>
        <dbReference type="Google" id="ProtNLM"/>
    </source>
</evidence>
<gene>
    <name evidence="2" type="ORF">C7416_107281</name>
</gene>
<evidence type="ECO:0000313" key="2">
    <source>
        <dbReference type="EMBL" id="PZX26211.1"/>
    </source>
</evidence>
<feature type="chain" id="PRO_5016017595" description="Lysozyme inhibitor LprI N-terminal domain-containing protein" evidence="1">
    <location>
        <begin position="29"/>
        <end position="114"/>
    </location>
</feature>
<accession>A0A2W7P5F6</accession>
<reference evidence="2" key="1">
    <citation type="submission" date="2018-06" db="EMBL/GenBank/DDBJ databases">
        <title>Genomic Encyclopedia of Type Strains, Phase IV (KMG-V): Genome sequencing to study the core and pangenomes of soil and plant-associated prokaryotes.</title>
        <authorList>
            <person name="Whitman W."/>
        </authorList>
    </citation>
    <scope>NUCLEOTIDE SEQUENCE [LARGE SCALE GENOMIC DNA]</scope>
    <source>
        <strain evidence="2">MLR2-44</strain>
    </source>
</reference>
<dbReference type="AlphaFoldDB" id="A0A2W7P5F6"/>
<name>A0A2W7P5F6_9BURK</name>
<proteinExistence type="predicted"/>
<dbReference type="EMBL" id="QKZN01000007">
    <property type="protein sequence ID" value="PZX26211.1"/>
    <property type="molecule type" value="Genomic_DNA"/>
</dbReference>
<feature type="signal peptide" evidence="1">
    <location>
        <begin position="1"/>
        <end position="28"/>
    </location>
</feature>